<gene>
    <name evidence="1" type="ORF">Tci_251839</name>
</gene>
<name>A0A699GY63_TANCI</name>
<comment type="caution">
    <text evidence="1">The sequence shown here is derived from an EMBL/GenBank/DDBJ whole genome shotgun (WGS) entry which is preliminary data.</text>
</comment>
<evidence type="ECO:0000313" key="1">
    <source>
        <dbReference type="EMBL" id="GEW79863.1"/>
    </source>
</evidence>
<accession>A0A699GY63</accession>
<sequence length="84" mass="9737">MVFEHDDDQCPNHVVADFGKQSSKAYDKLVNAPRKAFRNFHVGGPEFRPTNHTKGIAWSSCLLLLHERHFCDAYEICLRGHNRR</sequence>
<dbReference type="EMBL" id="BKCJ010074476">
    <property type="protein sequence ID" value="GEW79863.1"/>
    <property type="molecule type" value="Genomic_DNA"/>
</dbReference>
<proteinExistence type="predicted"/>
<reference evidence="1" key="1">
    <citation type="journal article" date="2019" name="Sci. Rep.">
        <title>Draft genome of Tanacetum cinerariifolium, the natural source of mosquito coil.</title>
        <authorList>
            <person name="Yamashiro T."/>
            <person name="Shiraishi A."/>
            <person name="Satake H."/>
            <person name="Nakayama K."/>
        </authorList>
    </citation>
    <scope>NUCLEOTIDE SEQUENCE</scope>
</reference>
<protein>
    <submittedName>
        <fullName evidence="1">Uncharacterized protein</fullName>
    </submittedName>
</protein>
<dbReference type="AlphaFoldDB" id="A0A699GY63"/>
<organism evidence="1">
    <name type="scientific">Tanacetum cinerariifolium</name>
    <name type="common">Dalmatian daisy</name>
    <name type="synonym">Chrysanthemum cinerariifolium</name>
    <dbReference type="NCBI Taxonomy" id="118510"/>
    <lineage>
        <taxon>Eukaryota</taxon>
        <taxon>Viridiplantae</taxon>
        <taxon>Streptophyta</taxon>
        <taxon>Embryophyta</taxon>
        <taxon>Tracheophyta</taxon>
        <taxon>Spermatophyta</taxon>
        <taxon>Magnoliopsida</taxon>
        <taxon>eudicotyledons</taxon>
        <taxon>Gunneridae</taxon>
        <taxon>Pentapetalae</taxon>
        <taxon>asterids</taxon>
        <taxon>campanulids</taxon>
        <taxon>Asterales</taxon>
        <taxon>Asteraceae</taxon>
        <taxon>Asteroideae</taxon>
        <taxon>Anthemideae</taxon>
        <taxon>Anthemidinae</taxon>
        <taxon>Tanacetum</taxon>
    </lineage>
</organism>